<feature type="transmembrane region" description="Helical" evidence="1">
    <location>
        <begin position="102"/>
        <end position="120"/>
    </location>
</feature>
<keyword evidence="4" id="KW-1185">Reference proteome</keyword>
<gene>
    <name evidence="3" type="ORF">ACFSKV_01550</name>
</gene>
<name>A0ABW5B4C0_9BACT</name>
<sequence length="163" mass="17935">MIRPILISLFLLILPFSFVSAQTGENLIDTQYQWFGNRLVYSAAGQNLTFKDLTALMDNFPEGKTYMEIARKNKKTGAVLFGLGITGMLVGTYFYLEDNNSAPVIFWPSFAVGLVGGGLLGSSRSNVQKAVNGYNQMLYKSRSGMTKLDLKLSPVASGLVLRF</sequence>
<comment type="caution">
    <text evidence="3">The sequence shown here is derived from an EMBL/GenBank/DDBJ whole genome shotgun (WGS) entry which is preliminary data.</text>
</comment>
<accession>A0ABW5B4C0</accession>
<dbReference type="EMBL" id="JBHUIV010000003">
    <property type="protein sequence ID" value="MFD2200231.1"/>
    <property type="molecule type" value="Genomic_DNA"/>
</dbReference>
<feature type="chain" id="PRO_5045261678" evidence="2">
    <location>
        <begin position="22"/>
        <end position="163"/>
    </location>
</feature>
<organism evidence="3 4">
    <name type="scientific">Shivajiella indica</name>
    <dbReference type="NCBI Taxonomy" id="872115"/>
    <lineage>
        <taxon>Bacteria</taxon>
        <taxon>Pseudomonadati</taxon>
        <taxon>Bacteroidota</taxon>
        <taxon>Cytophagia</taxon>
        <taxon>Cytophagales</taxon>
        <taxon>Cyclobacteriaceae</taxon>
        <taxon>Shivajiella</taxon>
    </lineage>
</organism>
<evidence type="ECO:0000256" key="1">
    <source>
        <dbReference type="SAM" id="Phobius"/>
    </source>
</evidence>
<dbReference type="Proteomes" id="UP001597414">
    <property type="component" value="Unassembled WGS sequence"/>
</dbReference>
<proteinExistence type="predicted"/>
<evidence type="ECO:0000313" key="3">
    <source>
        <dbReference type="EMBL" id="MFD2200231.1"/>
    </source>
</evidence>
<keyword evidence="1" id="KW-0472">Membrane</keyword>
<keyword evidence="2" id="KW-0732">Signal</keyword>
<keyword evidence="1" id="KW-1133">Transmembrane helix</keyword>
<keyword evidence="1" id="KW-0812">Transmembrane</keyword>
<protein>
    <submittedName>
        <fullName evidence="3">Uncharacterized protein</fullName>
    </submittedName>
</protein>
<feature type="transmembrane region" description="Helical" evidence="1">
    <location>
        <begin position="78"/>
        <end position="96"/>
    </location>
</feature>
<feature type="signal peptide" evidence="2">
    <location>
        <begin position="1"/>
        <end position="21"/>
    </location>
</feature>
<evidence type="ECO:0000313" key="4">
    <source>
        <dbReference type="Proteomes" id="UP001597414"/>
    </source>
</evidence>
<dbReference type="RefSeq" id="WP_380799833.1">
    <property type="nucleotide sequence ID" value="NZ_JBHUIV010000003.1"/>
</dbReference>
<evidence type="ECO:0000256" key="2">
    <source>
        <dbReference type="SAM" id="SignalP"/>
    </source>
</evidence>
<reference evidence="4" key="1">
    <citation type="journal article" date="2019" name="Int. J. Syst. Evol. Microbiol.">
        <title>The Global Catalogue of Microorganisms (GCM) 10K type strain sequencing project: providing services to taxonomists for standard genome sequencing and annotation.</title>
        <authorList>
            <consortium name="The Broad Institute Genomics Platform"/>
            <consortium name="The Broad Institute Genome Sequencing Center for Infectious Disease"/>
            <person name="Wu L."/>
            <person name="Ma J."/>
        </authorList>
    </citation>
    <scope>NUCLEOTIDE SEQUENCE [LARGE SCALE GENOMIC DNA]</scope>
    <source>
        <strain evidence="4">KCTC 19812</strain>
    </source>
</reference>